<gene>
    <name evidence="2" type="ORF">PGTUg99_025253</name>
</gene>
<dbReference type="InterPro" id="IPR027417">
    <property type="entry name" value="P-loop_NTPase"/>
</dbReference>
<dbReference type="Proteomes" id="UP000325313">
    <property type="component" value="Unassembled WGS sequence"/>
</dbReference>
<evidence type="ECO:0000259" key="1">
    <source>
        <dbReference type="Pfam" id="PF00270"/>
    </source>
</evidence>
<comment type="caution">
    <text evidence="2">The sequence shown here is derived from an EMBL/GenBank/DDBJ whole genome shotgun (WGS) entry which is preliminary data.</text>
</comment>
<organism evidence="2 3">
    <name type="scientific">Puccinia graminis f. sp. tritici</name>
    <dbReference type="NCBI Taxonomy" id="56615"/>
    <lineage>
        <taxon>Eukaryota</taxon>
        <taxon>Fungi</taxon>
        <taxon>Dikarya</taxon>
        <taxon>Basidiomycota</taxon>
        <taxon>Pucciniomycotina</taxon>
        <taxon>Pucciniomycetes</taxon>
        <taxon>Pucciniales</taxon>
        <taxon>Pucciniaceae</taxon>
        <taxon>Puccinia</taxon>
    </lineage>
</organism>
<dbReference type="AlphaFoldDB" id="A0A5B0R7H4"/>
<proteinExistence type="predicted"/>
<dbReference type="GO" id="GO:0003676">
    <property type="term" value="F:nucleic acid binding"/>
    <property type="evidence" value="ECO:0007669"/>
    <property type="project" value="InterPro"/>
</dbReference>
<dbReference type="EMBL" id="VDEP01000239">
    <property type="protein sequence ID" value="KAA1121209.1"/>
    <property type="molecule type" value="Genomic_DNA"/>
</dbReference>
<feature type="domain" description="DEAD/DEAH-box helicase" evidence="1">
    <location>
        <begin position="46"/>
        <end position="106"/>
    </location>
</feature>
<dbReference type="GO" id="GO:0005524">
    <property type="term" value="F:ATP binding"/>
    <property type="evidence" value="ECO:0007669"/>
    <property type="project" value="InterPro"/>
</dbReference>
<dbReference type="SUPFAM" id="SSF52540">
    <property type="entry name" value="P-loop containing nucleoside triphosphate hydrolases"/>
    <property type="match status" value="1"/>
</dbReference>
<accession>A0A5B0R7H4</accession>
<protein>
    <recommendedName>
        <fullName evidence="1">DEAD/DEAH-box helicase domain-containing protein</fullName>
    </recommendedName>
</protein>
<name>A0A5B0R7H4_PUCGR</name>
<evidence type="ECO:0000313" key="3">
    <source>
        <dbReference type="Proteomes" id="UP000325313"/>
    </source>
</evidence>
<reference evidence="2 3" key="1">
    <citation type="submission" date="2019-05" db="EMBL/GenBank/DDBJ databases">
        <title>Emergence of the Ug99 lineage of the wheat stem rust pathogen through somatic hybridization.</title>
        <authorList>
            <person name="Li F."/>
            <person name="Upadhyaya N.M."/>
            <person name="Sperschneider J."/>
            <person name="Matny O."/>
            <person name="Nguyen-Phuc H."/>
            <person name="Mago R."/>
            <person name="Raley C."/>
            <person name="Miller M.E."/>
            <person name="Silverstein K.A.T."/>
            <person name="Henningsen E."/>
            <person name="Hirsch C.D."/>
            <person name="Visser B."/>
            <person name="Pretorius Z.A."/>
            <person name="Steffenson B.J."/>
            <person name="Schwessinger B."/>
            <person name="Dodds P.N."/>
            <person name="Figueroa M."/>
        </authorList>
    </citation>
    <scope>NUCLEOTIDE SEQUENCE [LARGE SCALE GENOMIC DNA]</scope>
    <source>
        <strain evidence="2 3">Ug99</strain>
    </source>
</reference>
<evidence type="ECO:0000313" key="2">
    <source>
        <dbReference type="EMBL" id="KAA1121209.1"/>
    </source>
</evidence>
<dbReference type="Gene3D" id="3.40.50.300">
    <property type="entry name" value="P-loop containing nucleotide triphosphate hydrolases"/>
    <property type="match status" value="1"/>
</dbReference>
<dbReference type="Pfam" id="PF00270">
    <property type="entry name" value="DEAD"/>
    <property type="match status" value="1"/>
</dbReference>
<dbReference type="InterPro" id="IPR011545">
    <property type="entry name" value="DEAD/DEAH_box_helicase_dom"/>
</dbReference>
<sequence length="109" mass="12087">MAFLEEIPVQPRPNRLPEALGDMDALSLLDHIITRSVELYHDQPKPLQVEAVMSLVQGQHTFVRAGTGFGKTRIAEMFIGLFEKKVVVLVLVPLDSLGDDQVVTLSHVI</sequence>